<evidence type="ECO:0000313" key="2">
    <source>
        <dbReference type="Proteomes" id="UP001150581"/>
    </source>
</evidence>
<name>A0ACC1I771_9FUNG</name>
<protein>
    <submittedName>
        <fullName evidence="1">Uncharacterized protein</fullName>
    </submittedName>
</protein>
<accession>A0ACC1I771</accession>
<proteinExistence type="predicted"/>
<comment type="caution">
    <text evidence="1">The sequence shown here is derived from an EMBL/GenBank/DDBJ whole genome shotgun (WGS) entry which is preliminary data.</text>
</comment>
<gene>
    <name evidence="1" type="ORF">LPJ66_008577</name>
</gene>
<keyword evidence="2" id="KW-1185">Reference proteome</keyword>
<sequence>MHTDKRNDGNTPGTLGPMIPKGSADSEAALDIQMPEMVNSLAQLALNSDNFKLWDITSELVLDMAMWREMLQLIVAQAQGSSAAEEEGRLRTVVLLQVLVMMLQRIGKVVWASGIEALVDTICMPREKEVAMRAATTLLGLLDTSDAAVSKRHMRQAAGCGLLEVLSEGLLQSANGSARGSSKQRQRSDAVLVSVCAAMAKQFALRTEYHQQMIDLAFLPALVSVARQSVSELELLRMLMENLMRLYTFLTVYRPPEAEENATEVANPQMVQLLELGAVDVITACVRQDDQGMSSWGIGFLHEFMSRSVSNETTIFKCVNVFSSNYN</sequence>
<reference evidence="1" key="1">
    <citation type="submission" date="2022-07" db="EMBL/GenBank/DDBJ databases">
        <title>Phylogenomic reconstructions and comparative analyses of Kickxellomycotina fungi.</title>
        <authorList>
            <person name="Reynolds N.K."/>
            <person name="Stajich J.E."/>
            <person name="Barry K."/>
            <person name="Grigoriev I.V."/>
            <person name="Crous P."/>
            <person name="Smith M.E."/>
        </authorList>
    </citation>
    <scope>NUCLEOTIDE SEQUENCE</scope>
    <source>
        <strain evidence="1">Benny 63K</strain>
    </source>
</reference>
<dbReference type="EMBL" id="JANBPG010001754">
    <property type="protein sequence ID" value="KAJ1888440.1"/>
    <property type="molecule type" value="Genomic_DNA"/>
</dbReference>
<evidence type="ECO:0000313" key="1">
    <source>
        <dbReference type="EMBL" id="KAJ1888440.1"/>
    </source>
</evidence>
<organism evidence="1 2">
    <name type="scientific">Kickxella alabastrina</name>
    <dbReference type="NCBI Taxonomy" id="61397"/>
    <lineage>
        <taxon>Eukaryota</taxon>
        <taxon>Fungi</taxon>
        <taxon>Fungi incertae sedis</taxon>
        <taxon>Zoopagomycota</taxon>
        <taxon>Kickxellomycotina</taxon>
        <taxon>Kickxellomycetes</taxon>
        <taxon>Kickxellales</taxon>
        <taxon>Kickxellaceae</taxon>
        <taxon>Kickxella</taxon>
    </lineage>
</organism>
<dbReference type="Proteomes" id="UP001150581">
    <property type="component" value="Unassembled WGS sequence"/>
</dbReference>